<protein>
    <submittedName>
        <fullName evidence="1">Uncharacterized protein</fullName>
    </submittedName>
</protein>
<organism evidence="1 2">
    <name type="scientific">Sorangium cellulosum</name>
    <name type="common">Polyangium cellulosum</name>
    <dbReference type="NCBI Taxonomy" id="56"/>
    <lineage>
        <taxon>Bacteria</taxon>
        <taxon>Pseudomonadati</taxon>
        <taxon>Myxococcota</taxon>
        <taxon>Polyangia</taxon>
        <taxon>Polyangiales</taxon>
        <taxon>Polyangiaceae</taxon>
        <taxon>Sorangium</taxon>
    </lineage>
</organism>
<evidence type="ECO:0000313" key="2">
    <source>
        <dbReference type="Proteomes" id="UP000075604"/>
    </source>
</evidence>
<name>A0A150P384_SORCE</name>
<accession>A0A150P384</accession>
<dbReference type="AlphaFoldDB" id="A0A150P384"/>
<evidence type="ECO:0000313" key="1">
    <source>
        <dbReference type="EMBL" id="KYF50017.1"/>
    </source>
</evidence>
<comment type="caution">
    <text evidence="1">The sequence shown here is derived from an EMBL/GenBank/DDBJ whole genome shotgun (WGS) entry which is preliminary data.</text>
</comment>
<dbReference type="Proteomes" id="UP000075604">
    <property type="component" value="Unassembled WGS sequence"/>
</dbReference>
<reference evidence="1 2" key="1">
    <citation type="submission" date="2014-02" db="EMBL/GenBank/DDBJ databases">
        <title>The small core and large imbalanced accessory genome model reveals a collaborative survival strategy of Sorangium cellulosum strains in nature.</title>
        <authorList>
            <person name="Han K."/>
            <person name="Peng R."/>
            <person name="Blom J."/>
            <person name="Li Y.-Z."/>
        </authorList>
    </citation>
    <scope>NUCLEOTIDE SEQUENCE [LARGE SCALE GENOMIC DNA]</scope>
    <source>
        <strain evidence="1 2">So0157-18</strain>
    </source>
</reference>
<dbReference type="EMBL" id="JELX01004182">
    <property type="protein sequence ID" value="KYF50017.1"/>
    <property type="molecule type" value="Genomic_DNA"/>
</dbReference>
<sequence>MPIVHHAVRLSSPKRFGHRVPPAPLGVALQQVDVAVRRSVLMAFEGRSVAAGRPRAWFNAACDIRLVDVEGNDDTTLHFEAPELGEAAEELYLQAEIWPSRPPPGWTGFDVLAGVLQDVGAGNPDSERFDRPLLQRVAHFGRLLEAGFDALRVEEHRTGAPGEAVLDRATVETARKLSASTPRAQAVRIAGLLDMVRMSTQSFAIKLDSGEEIRGVLAGGSVEDARELLSRRVLVHGRAVYRPSGRILRLDAERIEDGEGISGFWSKVPKPIFGRRREPRALYRQQTATTGVNAIFGKWPGDETDEEFDQAIKELS</sequence>
<proteinExistence type="predicted"/>
<gene>
    <name evidence="1" type="ORF">BE04_37930</name>
</gene>